<dbReference type="PROSITE" id="PS51471">
    <property type="entry name" value="FE2OG_OXY"/>
    <property type="match status" value="1"/>
</dbReference>
<dbReference type="InterPro" id="IPR005123">
    <property type="entry name" value="Oxoglu/Fe-dep_dioxygenase_dom"/>
</dbReference>
<dbReference type="Pfam" id="PF13532">
    <property type="entry name" value="2OG-FeII_Oxy_2"/>
    <property type="match status" value="1"/>
</dbReference>
<dbReference type="EMBL" id="CAWYQH010000174">
    <property type="protein sequence ID" value="CAK8698626.1"/>
    <property type="molecule type" value="Genomic_DNA"/>
</dbReference>
<proteinExistence type="predicted"/>
<dbReference type="Proteomes" id="UP001642483">
    <property type="component" value="Unassembled WGS sequence"/>
</dbReference>
<feature type="compositionally biased region" description="Polar residues" evidence="2">
    <location>
        <begin position="36"/>
        <end position="47"/>
    </location>
</feature>
<dbReference type="InterPro" id="IPR027450">
    <property type="entry name" value="AlkB-like"/>
</dbReference>
<dbReference type="SUPFAM" id="SSF51197">
    <property type="entry name" value="Clavaminate synthase-like"/>
    <property type="match status" value="1"/>
</dbReference>
<name>A0ABP0H5V5_CLALP</name>
<evidence type="ECO:0000313" key="4">
    <source>
        <dbReference type="EMBL" id="CAK8698626.1"/>
    </source>
</evidence>
<evidence type="ECO:0000313" key="5">
    <source>
        <dbReference type="Proteomes" id="UP001642483"/>
    </source>
</evidence>
<dbReference type="InterPro" id="IPR032854">
    <property type="entry name" value="ALKBH3"/>
</dbReference>
<dbReference type="PANTHER" id="PTHR31212">
    <property type="entry name" value="ALPHA-KETOGLUTARATE-DEPENDENT DIOXYGENASE ALKB HOMOLOG 3"/>
    <property type="match status" value="1"/>
</dbReference>
<sequence length="288" mass="33219">MSNSNRKKSLRVQGSWAAPPRRSTLPKHESQRPTDVPSTHKSASISWAGKQTDTVVNKSLSFQNVPPQDLKEPPKLKYLRENGEHILGSTDRGCSKVILNANFIPSNDADWMFETLLNEIQWKQQKNLKYGPDYKEPRLTEWFSNHPYHYSGVEQAFNPHWHPLLTALCDRINQEYRLHFNAVLANCYRDGHDSVDWHTDSEPALGNCPPIASLSFGDTRNFDLREIPATVANGDFTYSQQFRIPLSHGTLLLMLGATQHDWQHRVPKEYHDRKPRINLTFRTMHPSR</sequence>
<organism evidence="4 5">
    <name type="scientific">Clavelina lepadiformis</name>
    <name type="common">Light-bulb sea squirt</name>
    <name type="synonym">Ascidia lepadiformis</name>
    <dbReference type="NCBI Taxonomy" id="159417"/>
    <lineage>
        <taxon>Eukaryota</taxon>
        <taxon>Metazoa</taxon>
        <taxon>Chordata</taxon>
        <taxon>Tunicata</taxon>
        <taxon>Ascidiacea</taxon>
        <taxon>Aplousobranchia</taxon>
        <taxon>Clavelinidae</taxon>
        <taxon>Clavelina</taxon>
    </lineage>
</organism>
<evidence type="ECO:0000256" key="1">
    <source>
        <dbReference type="ARBA" id="ARBA00001954"/>
    </source>
</evidence>
<feature type="domain" description="Fe2OG dioxygenase" evidence="3">
    <location>
        <begin position="179"/>
        <end position="285"/>
    </location>
</feature>
<feature type="compositionally biased region" description="Basic residues" evidence="2">
    <location>
        <begin position="1"/>
        <end position="10"/>
    </location>
</feature>
<evidence type="ECO:0000259" key="3">
    <source>
        <dbReference type="PROSITE" id="PS51471"/>
    </source>
</evidence>
<protein>
    <recommendedName>
        <fullName evidence="3">Fe2OG dioxygenase domain-containing protein</fullName>
    </recommendedName>
</protein>
<dbReference type="Gene3D" id="2.60.120.590">
    <property type="entry name" value="Alpha-ketoglutarate-dependent dioxygenase AlkB-like"/>
    <property type="match status" value="1"/>
</dbReference>
<dbReference type="PANTHER" id="PTHR31212:SF4">
    <property type="entry name" value="ALPHA-KETOGLUTARATE-DEPENDENT DIOXYGENASE ALKB HOMOLOG 3"/>
    <property type="match status" value="1"/>
</dbReference>
<accession>A0ABP0H5V5</accession>
<reference evidence="4 5" key="1">
    <citation type="submission" date="2024-02" db="EMBL/GenBank/DDBJ databases">
        <authorList>
            <person name="Daric V."/>
            <person name="Darras S."/>
        </authorList>
    </citation>
    <scope>NUCLEOTIDE SEQUENCE [LARGE SCALE GENOMIC DNA]</scope>
</reference>
<gene>
    <name evidence="4" type="ORF">CVLEPA_LOCUS32054</name>
</gene>
<keyword evidence="5" id="KW-1185">Reference proteome</keyword>
<comment type="caution">
    <text evidence="4">The sequence shown here is derived from an EMBL/GenBank/DDBJ whole genome shotgun (WGS) entry which is preliminary data.</text>
</comment>
<comment type="cofactor">
    <cofactor evidence="1">
        <name>Fe(2+)</name>
        <dbReference type="ChEBI" id="CHEBI:29033"/>
    </cofactor>
</comment>
<evidence type="ECO:0000256" key="2">
    <source>
        <dbReference type="SAM" id="MobiDB-lite"/>
    </source>
</evidence>
<feature type="region of interest" description="Disordered" evidence="2">
    <location>
        <begin position="1"/>
        <end position="47"/>
    </location>
</feature>
<dbReference type="InterPro" id="IPR037151">
    <property type="entry name" value="AlkB-like_sf"/>
</dbReference>